<gene>
    <name evidence="1" type="ORF">MRATA1EN1_LOCUS27538</name>
</gene>
<keyword evidence="2" id="KW-1185">Reference proteome</keyword>
<evidence type="ECO:0000313" key="2">
    <source>
        <dbReference type="Proteomes" id="UP001176941"/>
    </source>
</evidence>
<sequence>MRWSLQASISLTSFLCPPPPTFPATQCKWKSRGTESAPYPLCAGGPQASLLIALPVKYRLFLFLILIFFQKPNLFLLDITQILKPEFYLVSKGFSLNCVSKLPDINIH</sequence>
<protein>
    <submittedName>
        <fullName evidence="1">Uncharacterized protein</fullName>
    </submittedName>
</protein>
<evidence type="ECO:0000313" key="1">
    <source>
        <dbReference type="EMBL" id="CAI9178576.1"/>
    </source>
</evidence>
<dbReference type="Proteomes" id="UP001176941">
    <property type="component" value="Chromosome 8"/>
</dbReference>
<reference evidence="1" key="1">
    <citation type="submission" date="2023-04" db="EMBL/GenBank/DDBJ databases">
        <authorList>
            <consortium name="ELIXIR-Norway"/>
        </authorList>
    </citation>
    <scope>NUCLEOTIDE SEQUENCE [LARGE SCALE GENOMIC DNA]</scope>
</reference>
<accession>A0ABN9A2D7</accession>
<dbReference type="EMBL" id="OX459944">
    <property type="protein sequence ID" value="CAI9178576.1"/>
    <property type="molecule type" value="Genomic_DNA"/>
</dbReference>
<proteinExistence type="predicted"/>
<name>A0ABN9A2D7_RANTA</name>
<organism evidence="1 2">
    <name type="scientific">Rangifer tarandus platyrhynchus</name>
    <name type="common">Svalbard reindeer</name>
    <dbReference type="NCBI Taxonomy" id="3082113"/>
    <lineage>
        <taxon>Eukaryota</taxon>
        <taxon>Metazoa</taxon>
        <taxon>Chordata</taxon>
        <taxon>Craniata</taxon>
        <taxon>Vertebrata</taxon>
        <taxon>Euteleostomi</taxon>
        <taxon>Mammalia</taxon>
        <taxon>Eutheria</taxon>
        <taxon>Laurasiatheria</taxon>
        <taxon>Artiodactyla</taxon>
        <taxon>Ruminantia</taxon>
        <taxon>Pecora</taxon>
        <taxon>Cervidae</taxon>
        <taxon>Odocoileinae</taxon>
        <taxon>Rangifer</taxon>
    </lineage>
</organism>